<dbReference type="AlphaFoldDB" id="A0A418KL03"/>
<proteinExistence type="predicted"/>
<name>A0A418KL03_9ACTN</name>
<dbReference type="Proteomes" id="UP000284057">
    <property type="component" value="Unassembled WGS sequence"/>
</dbReference>
<keyword evidence="1" id="KW-0378">Hydrolase</keyword>
<dbReference type="EMBL" id="QUAL01000194">
    <property type="protein sequence ID" value="RIQ17805.1"/>
    <property type="molecule type" value="Genomic_DNA"/>
</dbReference>
<protein>
    <submittedName>
        <fullName evidence="1">MBL fold metallo-hydrolase</fullName>
    </submittedName>
</protein>
<evidence type="ECO:0000313" key="1">
    <source>
        <dbReference type="EMBL" id="RIQ17805.1"/>
    </source>
</evidence>
<dbReference type="PROSITE" id="PS51318">
    <property type="entry name" value="TAT"/>
    <property type="match status" value="1"/>
</dbReference>
<gene>
    <name evidence="1" type="ORF">DY240_22375</name>
</gene>
<feature type="non-terminal residue" evidence="1">
    <location>
        <position position="47"/>
    </location>
</feature>
<accession>A0A418KL03</accession>
<sequence length="47" mass="4381">MSDTRPGGVARRRLLQGAIAAPAAFAVPGLVGGASAGSAAAAPVVPP</sequence>
<comment type="caution">
    <text evidence="1">The sequence shown here is derived from an EMBL/GenBank/DDBJ whole genome shotgun (WGS) entry which is preliminary data.</text>
</comment>
<reference evidence="1 2" key="1">
    <citation type="submission" date="2018-09" db="EMBL/GenBank/DDBJ databases">
        <title>Isolation, diversity and antifungal activity of actinobacteria from wheat.</title>
        <authorList>
            <person name="Han C."/>
        </authorList>
    </citation>
    <scope>NUCLEOTIDE SEQUENCE [LARGE SCALE GENOMIC DNA]</scope>
    <source>
        <strain evidence="1 2">NEAU-YY265</strain>
    </source>
</reference>
<keyword evidence="2" id="KW-1185">Reference proteome</keyword>
<evidence type="ECO:0000313" key="2">
    <source>
        <dbReference type="Proteomes" id="UP000284057"/>
    </source>
</evidence>
<dbReference type="InterPro" id="IPR006311">
    <property type="entry name" value="TAT_signal"/>
</dbReference>
<dbReference type="GO" id="GO:0016787">
    <property type="term" value="F:hydrolase activity"/>
    <property type="evidence" value="ECO:0007669"/>
    <property type="project" value="UniProtKB-KW"/>
</dbReference>
<organism evidence="1 2">
    <name type="scientific">Jiangella rhizosphaerae</name>
    <dbReference type="NCBI Taxonomy" id="2293569"/>
    <lineage>
        <taxon>Bacteria</taxon>
        <taxon>Bacillati</taxon>
        <taxon>Actinomycetota</taxon>
        <taxon>Actinomycetes</taxon>
        <taxon>Jiangellales</taxon>
        <taxon>Jiangellaceae</taxon>
        <taxon>Jiangella</taxon>
    </lineage>
</organism>